<dbReference type="Proteomes" id="UP000176951">
    <property type="component" value="Unassembled WGS sequence"/>
</dbReference>
<dbReference type="EMBL" id="MHSW01000035">
    <property type="protein sequence ID" value="OHA50511.1"/>
    <property type="molecule type" value="Genomic_DNA"/>
</dbReference>
<reference evidence="2 3" key="1">
    <citation type="journal article" date="2016" name="Nat. Commun.">
        <title>Thousands of microbial genomes shed light on interconnected biogeochemical processes in an aquifer system.</title>
        <authorList>
            <person name="Anantharaman K."/>
            <person name="Brown C.T."/>
            <person name="Hug L.A."/>
            <person name="Sharon I."/>
            <person name="Castelle C.J."/>
            <person name="Probst A.J."/>
            <person name="Thomas B.C."/>
            <person name="Singh A."/>
            <person name="Wilkins M.J."/>
            <person name="Karaoz U."/>
            <person name="Brodie E.L."/>
            <person name="Williams K.H."/>
            <person name="Hubbard S.S."/>
            <person name="Banfield J.F."/>
        </authorList>
    </citation>
    <scope>NUCLEOTIDE SEQUENCE [LARGE SCALE GENOMIC DNA]</scope>
</reference>
<keyword evidence="1" id="KW-0812">Transmembrane</keyword>
<proteinExistence type="predicted"/>
<comment type="caution">
    <text evidence="2">The sequence shown here is derived from an EMBL/GenBank/DDBJ whole genome shotgun (WGS) entry which is preliminary data.</text>
</comment>
<evidence type="ECO:0000313" key="2">
    <source>
        <dbReference type="EMBL" id="OHA50511.1"/>
    </source>
</evidence>
<accession>A0A1G2PSC6</accession>
<gene>
    <name evidence="2" type="ORF">A3A97_01340</name>
</gene>
<sequence length="218" mass="24692">MFSRRKSTNNSLLILLFAGFFGIFLVSALLSWQFYKTSFYIHFGSTEGWQEQIAEVSNISFRYPSDKIEVIVPQDQIKYPVSVVKKGERGESVLIQLGTWNTEVFNNLEDAVKKYQSATSSKRQSEKIEELIIDGRGGVLFVQNENSGRRILEALIWDPVPTGQSENSVPVTVQGSFVSPGSVREISLQLPGTATANDRILYEKLYREILNSIKFLKR</sequence>
<feature type="transmembrane region" description="Helical" evidence="1">
    <location>
        <begin position="12"/>
        <end position="35"/>
    </location>
</feature>
<dbReference type="AlphaFoldDB" id="A0A1G2PSC6"/>
<organism evidence="2 3">
    <name type="scientific">Candidatus Terrybacteria bacterium RIFCSPLOWO2_01_FULL_40_23</name>
    <dbReference type="NCBI Taxonomy" id="1802366"/>
    <lineage>
        <taxon>Bacteria</taxon>
        <taxon>Candidatus Terryibacteriota</taxon>
    </lineage>
</organism>
<evidence type="ECO:0000256" key="1">
    <source>
        <dbReference type="SAM" id="Phobius"/>
    </source>
</evidence>
<keyword evidence="1" id="KW-1133">Transmembrane helix</keyword>
<evidence type="ECO:0000313" key="3">
    <source>
        <dbReference type="Proteomes" id="UP000176951"/>
    </source>
</evidence>
<name>A0A1G2PSC6_9BACT</name>
<keyword evidence="1" id="KW-0472">Membrane</keyword>
<protein>
    <submittedName>
        <fullName evidence="2">Uncharacterized protein</fullName>
    </submittedName>
</protein>